<protein>
    <submittedName>
        <fullName evidence="1">Uncharacterized protein</fullName>
    </submittedName>
</protein>
<evidence type="ECO:0000313" key="2">
    <source>
        <dbReference type="Proteomes" id="UP001054837"/>
    </source>
</evidence>
<name>A0AAV4PNY6_9ARAC</name>
<proteinExistence type="predicted"/>
<dbReference type="Proteomes" id="UP001054837">
    <property type="component" value="Unassembled WGS sequence"/>
</dbReference>
<accession>A0AAV4PNY6</accession>
<keyword evidence="2" id="KW-1185">Reference proteome</keyword>
<evidence type="ECO:0000313" key="1">
    <source>
        <dbReference type="EMBL" id="GIX97595.1"/>
    </source>
</evidence>
<gene>
    <name evidence="1" type="ORF">CDAR_474591</name>
</gene>
<dbReference type="EMBL" id="BPLQ01003050">
    <property type="protein sequence ID" value="GIX97595.1"/>
    <property type="molecule type" value="Genomic_DNA"/>
</dbReference>
<reference evidence="1 2" key="1">
    <citation type="submission" date="2021-06" db="EMBL/GenBank/DDBJ databases">
        <title>Caerostris darwini draft genome.</title>
        <authorList>
            <person name="Kono N."/>
            <person name="Arakawa K."/>
        </authorList>
    </citation>
    <scope>NUCLEOTIDE SEQUENCE [LARGE SCALE GENOMIC DNA]</scope>
</reference>
<organism evidence="1 2">
    <name type="scientific">Caerostris darwini</name>
    <dbReference type="NCBI Taxonomy" id="1538125"/>
    <lineage>
        <taxon>Eukaryota</taxon>
        <taxon>Metazoa</taxon>
        <taxon>Ecdysozoa</taxon>
        <taxon>Arthropoda</taxon>
        <taxon>Chelicerata</taxon>
        <taxon>Arachnida</taxon>
        <taxon>Araneae</taxon>
        <taxon>Araneomorphae</taxon>
        <taxon>Entelegynae</taxon>
        <taxon>Araneoidea</taxon>
        <taxon>Araneidae</taxon>
        <taxon>Caerostris</taxon>
    </lineage>
</organism>
<dbReference type="AlphaFoldDB" id="A0AAV4PNY6"/>
<sequence length="88" mass="10080">MSFNEIITSTLSNNLRLMFEDCRTANTLLRDPSLTLFRDGGSLLSKWSAHRMTKTKHTSSSDMRDTMHSSEWSQLHCAPTQNSLPHIR</sequence>
<comment type="caution">
    <text evidence="1">The sequence shown here is derived from an EMBL/GenBank/DDBJ whole genome shotgun (WGS) entry which is preliminary data.</text>
</comment>